<accession>A0A543AS44</accession>
<dbReference type="Proteomes" id="UP000317043">
    <property type="component" value="Unassembled WGS sequence"/>
</dbReference>
<feature type="region of interest" description="Disordered" evidence="1">
    <location>
        <begin position="58"/>
        <end position="123"/>
    </location>
</feature>
<feature type="compositionally biased region" description="Basic residues" evidence="1">
    <location>
        <begin position="76"/>
        <end position="90"/>
    </location>
</feature>
<evidence type="ECO:0000313" key="2">
    <source>
        <dbReference type="EMBL" id="TQL75398.1"/>
    </source>
</evidence>
<reference evidence="2 3" key="1">
    <citation type="submission" date="2019-06" db="EMBL/GenBank/DDBJ databases">
        <title>Sequencing the genomes of 1000 actinobacteria strains.</title>
        <authorList>
            <person name="Klenk H.-P."/>
        </authorList>
    </citation>
    <scope>NUCLEOTIDE SEQUENCE [LARGE SCALE GENOMIC DNA]</scope>
    <source>
        <strain evidence="2 3">DSM 45928</strain>
    </source>
</reference>
<gene>
    <name evidence="2" type="ORF">FB566_0900</name>
</gene>
<dbReference type="EMBL" id="VFOW01000001">
    <property type="protein sequence ID" value="TQL75398.1"/>
    <property type="molecule type" value="Genomic_DNA"/>
</dbReference>
<dbReference type="InParanoid" id="A0A543AS44"/>
<dbReference type="AlphaFoldDB" id="A0A543AS44"/>
<protein>
    <submittedName>
        <fullName evidence="2">Uncharacterized protein</fullName>
    </submittedName>
</protein>
<evidence type="ECO:0000256" key="1">
    <source>
        <dbReference type="SAM" id="MobiDB-lite"/>
    </source>
</evidence>
<evidence type="ECO:0000313" key="3">
    <source>
        <dbReference type="Proteomes" id="UP000317043"/>
    </source>
</evidence>
<sequence length="220" mass="24726">MRVMREKLLIERRVSRSVFFRSFVCCSISALPLSSSTLLLGNWCDSCAPAGESGAVADPGLPRTGVDDTGLPMQRRNLHRPGRRARRCHSGHIVSPRRIPTSGTGKDLRHPLNTPRHHKRTKLRRPLMKSLCRQPIHHRKLHYRVQGSPLSTNRSPWWQYVLCDHLSLLLGVQQGRSLDEVPQTLMELSSDQHKPGSGPNLDFARLSPSSSVHAKFIATT</sequence>
<comment type="caution">
    <text evidence="2">The sequence shown here is derived from an EMBL/GenBank/DDBJ whole genome shotgun (WGS) entry which is preliminary data.</text>
</comment>
<name>A0A543AS44_9ACTN</name>
<keyword evidence="3" id="KW-1185">Reference proteome</keyword>
<proteinExistence type="predicted"/>
<organism evidence="2 3">
    <name type="scientific">Stackebrandtia endophytica</name>
    <dbReference type="NCBI Taxonomy" id="1496996"/>
    <lineage>
        <taxon>Bacteria</taxon>
        <taxon>Bacillati</taxon>
        <taxon>Actinomycetota</taxon>
        <taxon>Actinomycetes</taxon>
        <taxon>Glycomycetales</taxon>
        <taxon>Glycomycetaceae</taxon>
        <taxon>Stackebrandtia</taxon>
    </lineage>
</organism>